<keyword evidence="4 5" id="KW-0472">Membrane</keyword>
<dbReference type="GO" id="GO:0008273">
    <property type="term" value="F:calcium, potassium:sodium antiporter activity"/>
    <property type="evidence" value="ECO:0007669"/>
    <property type="project" value="TreeGrafter"/>
</dbReference>
<dbReference type="InterPro" id="IPR004837">
    <property type="entry name" value="NaCa_Exmemb"/>
</dbReference>
<protein>
    <submittedName>
        <fullName evidence="7">Sodium:calcium antiporter</fullName>
    </submittedName>
</protein>
<keyword evidence="2 5" id="KW-0812">Transmembrane</keyword>
<evidence type="ECO:0000313" key="8">
    <source>
        <dbReference type="Proteomes" id="UP000321234"/>
    </source>
</evidence>
<evidence type="ECO:0000256" key="1">
    <source>
        <dbReference type="ARBA" id="ARBA00004141"/>
    </source>
</evidence>
<dbReference type="Gene3D" id="1.20.1420.30">
    <property type="entry name" value="NCX, central ion-binding region"/>
    <property type="match status" value="1"/>
</dbReference>
<feature type="transmembrane region" description="Helical" evidence="5">
    <location>
        <begin position="33"/>
        <end position="55"/>
    </location>
</feature>
<evidence type="ECO:0000256" key="2">
    <source>
        <dbReference type="ARBA" id="ARBA00022692"/>
    </source>
</evidence>
<dbReference type="Proteomes" id="UP000321234">
    <property type="component" value="Unassembled WGS sequence"/>
</dbReference>
<feature type="domain" description="Sodium/calcium exchanger membrane region" evidence="6">
    <location>
        <begin position="37"/>
        <end position="127"/>
    </location>
</feature>
<evidence type="ECO:0000256" key="5">
    <source>
        <dbReference type="SAM" id="Phobius"/>
    </source>
</evidence>
<feature type="transmembrane region" description="Helical" evidence="5">
    <location>
        <begin position="258"/>
        <end position="278"/>
    </location>
</feature>
<organism evidence="7 8">
    <name type="scientific">Quadrisphaera setariae</name>
    <dbReference type="NCBI Taxonomy" id="2593304"/>
    <lineage>
        <taxon>Bacteria</taxon>
        <taxon>Bacillati</taxon>
        <taxon>Actinomycetota</taxon>
        <taxon>Actinomycetes</taxon>
        <taxon>Kineosporiales</taxon>
        <taxon>Kineosporiaceae</taxon>
        <taxon>Quadrisphaera</taxon>
    </lineage>
</organism>
<accession>A0A5C8ZL49</accession>
<feature type="transmembrane region" description="Helical" evidence="5">
    <location>
        <begin position="355"/>
        <end position="373"/>
    </location>
</feature>
<dbReference type="GO" id="GO:0006874">
    <property type="term" value="P:intracellular calcium ion homeostasis"/>
    <property type="evidence" value="ECO:0007669"/>
    <property type="project" value="TreeGrafter"/>
</dbReference>
<evidence type="ECO:0000256" key="4">
    <source>
        <dbReference type="ARBA" id="ARBA00023136"/>
    </source>
</evidence>
<evidence type="ECO:0000259" key="6">
    <source>
        <dbReference type="Pfam" id="PF01699"/>
    </source>
</evidence>
<dbReference type="GO" id="GO:0005262">
    <property type="term" value="F:calcium channel activity"/>
    <property type="evidence" value="ECO:0007669"/>
    <property type="project" value="TreeGrafter"/>
</dbReference>
<proteinExistence type="predicted"/>
<dbReference type="RefSeq" id="WP_147924440.1">
    <property type="nucleotide sequence ID" value="NZ_VKAC01000001.1"/>
</dbReference>
<dbReference type="PANTHER" id="PTHR10846">
    <property type="entry name" value="SODIUM/POTASSIUM/CALCIUM EXCHANGER"/>
    <property type="match status" value="1"/>
</dbReference>
<dbReference type="OrthoDB" id="9786081at2"/>
<dbReference type="AlphaFoldDB" id="A0A5C8ZL49"/>
<comment type="caution">
    <text evidence="7">The sequence shown here is derived from an EMBL/GenBank/DDBJ whole genome shotgun (WGS) entry which is preliminary data.</text>
</comment>
<feature type="transmembrane region" description="Helical" evidence="5">
    <location>
        <begin position="324"/>
        <end position="349"/>
    </location>
</feature>
<feature type="transmembrane region" description="Helical" evidence="5">
    <location>
        <begin position="107"/>
        <end position="129"/>
    </location>
</feature>
<dbReference type="GO" id="GO:0005886">
    <property type="term" value="C:plasma membrane"/>
    <property type="evidence" value="ECO:0007669"/>
    <property type="project" value="TreeGrafter"/>
</dbReference>
<reference evidence="7 8" key="1">
    <citation type="submission" date="2019-07" db="EMBL/GenBank/DDBJ databases">
        <title>Quadrisphaera sp. strain DD2A genome sequencing and assembly.</title>
        <authorList>
            <person name="Kim I."/>
        </authorList>
    </citation>
    <scope>NUCLEOTIDE SEQUENCE [LARGE SCALE GENOMIC DNA]</scope>
    <source>
        <strain evidence="7 8">DD2A</strain>
    </source>
</reference>
<keyword evidence="3 5" id="KW-1133">Transmembrane helix</keyword>
<feature type="transmembrane region" description="Helical" evidence="5">
    <location>
        <begin position="191"/>
        <end position="207"/>
    </location>
</feature>
<dbReference type="PANTHER" id="PTHR10846:SF8">
    <property type="entry name" value="INNER MEMBRANE PROTEIN YRBG"/>
    <property type="match status" value="1"/>
</dbReference>
<keyword evidence="8" id="KW-1185">Reference proteome</keyword>
<dbReference type="InterPro" id="IPR004481">
    <property type="entry name" value="K/Na/Ca-exchanger"/>
</dbReference>
<evidence type="ECO:0000313" key="7">
    <source>
        <dbReference type="EMBL" id="TXR57828.1"/>
    </source>
</evidence>
<name>A0A5C8ZL49_9ACTN</name>
<dbReference type="Pfam" id="PF01699">
    <property type="entry name" value="Na_Ca_ex"/>
    <property type="match status" value="2"/>
</dbReference>
<sequence>MAVSWSRALAGPRLAAFSLCPHGFGDLLRRHRVLLTLVLLLGCAVLIYLACEWFVNAVEWLGVRMAVGSAAVGTVLAAAGTALPESVVTLVAVLFGSQETGADVGVGAALGGPLVVGSLAYAVVGVVLLTNRRAVHRSAGNRVVAAERVGAAGAPTGSSRGGGAAAAGGPTDAETAQLAELDTRSLARDQTWFLVSFALAAGLGLVAFTVKPWLGWVFFGVYAVYCWRQVRAGGEAHSAEDLEPLKAQPRRERPSTTAVVVQVVVSLAVIFAASQVFVGQLEALAPQLGLSASLVALLLAPVATELPEMLNALIWVRKGKVSLALGNLAGSMVIQATIPTGLGLAFTSWHVQGPLLLAAVATLLCVGYLLVLFATRRVTAVRLAVASSAYAAFAAGLALTV</sequence>
<feature type="transmembrane region" description="Helical" evidence="5">
    <location>
        <begin position="67"/>
        <end position="95"/>
    </location>
</feature>
<feature type="domain" description="Sodium/calcium exchanger membrane region" evidence="6">
    <location>
        <begin position="260"/>
        <end position="394"/>
    </location>
</feature>
<comment type="subcellular location">
    <subcellularLocation>
        <location evidence="1">Membrane</location>
        <topology evidence="1">Multi-pass membrane protein</topology>
    </subcellularLocation>
</comment>
<evidence type="ECO:0000256" key="3">
    <source>
        <dbReference type="ARBA" id="ARBA00022989"/>
    </source>
</evidence>
<dbReference type="EMBL" id="VKAC01000001">
    <property type="protein sequence ID" value="TXR57828.1"/>
    <property type="molecule type" value="Genomic_DNA"/>
</dbReference>
<feature type="transmembrane region" description="Helical" evidence="5">
    <location>
        <begin position="380"/>
        <end position="399"/>
    </location>
</feature>
<dbReference type="InterPro" id="IPR044880">
    <property type="entry name" value="NCX_ion-bd_dom_sf"/>
</dbReference>
<feature type="transmembrane region" description="Helical" evidence="5">
    <location>
        <begin position="213"/>
        <end position="230"/>
    </location>
</feature>
<gene>
    <name evidence="7" type="ORF">FMM08_00790</name>
</gene>